<dbReference type="Gene3D" id="2.40.160.20">
    <property type="match status" value="1"/>
</dbReference>
<accession>A0A6N6MRX1</accession>
<evidence type="ECO:0000256" key="1">
    <source>
        <dbReference type="ARBA" id="ARBA00038306"/>
    </source>
</evidence>
<dbReference type="EMBL" id="VZZJ01000009">
    <property type="protein sequence ID" value="KAB1073196.1"/>
    <property type="molecule type" value="Genomic_DNA"/>
</dbReference>
<dbReference type="AlphaFoldDB" id="A0A6N6MRX1"/>
<name>A0A6N6MRX1_9HYPH</name>
<comment type="caution">
    <text evidence="3">The sequence shown here is derived from an EMBL/GenBank/DDBJ whole genome shotgun (WGS) entry which is preliminary data.</text>
</comment>
<dbReference type="Proteomes" id="UP000441523">
    <property type="component" value="Unassembled WGS sequence"/>
</dbReference>
<reference evidence="3 4" key="1">
    <citation type="submission" date="2019-09" db="EMBL/GenBank/DDBJ databases">
        <title>YIM 132548 draft genome.</title>
        <authorList>
            <person name="Jiang L."/>
        </authorList>
    </citation>
    <scope>NUCLEOTIDE SEQUENCE [LARGE SCALE GENOMIC DNA]</scope>
    <source>
        <strain evidence="3 4">YIM 132548</strain>
    </source>
</reference>
<dbReference type="PANTHER" id="PTHR34001:SF3">
    <property type="entry name" value="BLL7405 PROTEIN"/>
    <property type="match status" value="1"/>
</dbReference>
<sequence>MFKSLLLAGTAAVLLAGAAQAADLPRRAAPPPVFTPVPVFTWSGFYAGINAGYAFSDNRAVRTIGNNGPGAAAVVAPFNTSTVGNVLANRRPGTLRSEQDGFTAGGGFGFNYQFTPGSGIVVGIETDVQYTDLDRSRSFLSTLNDPSTFRQSLDFLGTVRGRIGYAFDRVLVYGTGGLAYGNVSYDAQFFGNAAARPLAYAGRYSDFETGYAYGGGIEFAIPTDNVLNVFKANAVTLKAEYLRYDLGSRNVLVNFTGNAPVNGSYTSRFTTEGSLARAGINYKFGSY</sequence>
<evidence type="ECO:0000256" key="2">
    <source>
        <dbReference type="SAM" id="SignalP"/>
    </source>
</evidence>
<keyword evidence="2" id="KW-0732">Signal</keyword>
<proteinExistence type="inferred from homology"/>
<evidence type="ECO:0000313" key="4">
    <source>
        <dbReference type="Proteomes" id="UP000441523"/>
    </source>
</evidence>
<dbReference type="InterPro" id="IPR051692">
    <property type="entry name" value="OMP-like"/>
</dbReference>
<gene>
    <name evidence="3" type="ORF">F6X51_12670</name>
</gene>
<dbReference type="PANTHER" id="PTHR34001">
    <property type="entry name" value="BLL7405 PROTEIN"/>
    <property type="match status" value="1"/>
</dbReference>
<comment type="similarity">
    <text evidence="1">Belongs to the Omp25/RopB family.</text>
</comment>
<evidence type="ECO:0000313" key="3">
    <source>
        <dbReference type="EMBL" id="KAB1073196.1"/>
    </source>
</evidence>
<feature type="signal peptide" evidence="2">
    <location>
        <begin position="1"/>
        <end position="21"/>
    </location>
</feature>
<dbReference type="InterPro" id="IPR011250">
    <property type="entry name" value="OMP/PagP_B-barrel"/>
</dbReference>
<protein>
    <submittedName>
        <fullName evidence="3">Porin family protein</fullName>
    </submittedName>
</protein>
<keyword evidence="4" id="KW-1185">Reference proteome</keyword>
<organism evidence="3 4">
    <name type="scientific">Methylobacterium planeticum</name>
    <dbReference type="NCBI Taxonomy" id="2615211"/>
    <lineage>
        <taxon>Bacteria</taxon>
        <taxon>Pseudomonadati</taxon>
        <taxon>Pseudomonadota</taxon>
        <taxon>Alphaproteobacteria</taxon>
        <taxon>Hyphomicrobiales</taxon>
        <taxon>Methylobacteriaceae</taxon>
        <taxon>Methylobacterium</taxon>
    </lineage>
</organism>
<dbReference type="SUPFAM" id="SSF56925">
    <property type="entry name" value="OMPA-like"/>
    <property type="match status" value="1"/>
</dbReference>
<dbReference type="RefSeq" id="WP_150964027.1">
    <property type="nucleotide sequence ID" value="NZ_VZZJ01000009.1"/>
</dbReference>
<feature type="chain" id="PRO_5027105248" evidence="2">
    <location>
        <begin position="22"/>
        <end position="287"/>
    </location>
</feature>